<dbReference type="Proteomes" id="UP001235939">
    <property type="component" value="Chromosome 06"/>
</dbReference>
<name>A0ABY6KLJ6_9ARAC</name>
<protein>
    <recommendedName>
        <fullName evidence="3">Transposase</fullName>
    </recommendedName>
</protein>
<evidence type="ECO:0000313" key="1">
    <source>
        <dbReference type="EMBL" id="UYV68687.1"/>
    </source>
</evidence>
<dbReference type="InterPro" id="IPR036397">
    <property type="entry name" value="RNaseH_sf"/>
</dbReference>
<reference evidence="1 2" key="1">
    <citation type="submission" date="2022-01" db="EMBL/GenBank/DDBJ databases">
        <title>A chromosomal length assembly of Cordylochernes scorpioides.</title>
        <authorList>
            <person name="Zeh D."/>
            <person name="Zeh J."/>
        </authorList>
    </citation>
    <scope>NUCLEOTIDE SEQUENCE [LARGE SCALE GENOMIC DNA]</scope>
    <source>
        <strain evidence="1">IN4F17</strain>
        <tissue evidence="1">Whole Body</tissue>
    </source>
</reference>
<sequence length="222" mass="25468">MNETGIPYIPFKHIPEKSPDLAPMDFCAFGLLKTALRSINQKTLDGLWKVVKDCLDGLDQNISRRSLISWKHRCRAVAEVFPSCLSAQEWHSDIFSDESKFSLGVHDDRIHVRRSPHEGSNQDCIVEGHTARIPGFMVCDGIIYKSRIPLFFIQATMNVQLYIADVLQPVVLPFLELTMRFSNKIMPDHKEPTYYKPFFKMLTSLPGPHVPQIFPQLSMYET</sequence>
<keyword evidence="2" id="KW-1185">Reference proteome</keyword>
<gene>
    <name evidence="1" type="ORF">LAZ67_6000439</name>
</gene>
<proteinExistence type="predicted"/>
<evidence type="ECO:0008006" key="3">
    <source>
        <dbReference type="Google" id="ProtNLM"/>
    </source>
</evidence>
<dbReference type="Gene3D" id="3.30.420.10">
    <property type="entry name" value="Ribonuclease H-like superfamily/Ribonuclease H"/>
    <property type="match status" value="2"/>
</dbReference>
<dbReference type="EMBL" id="CP092868">
    <property type="protein sequence ID" value="UYV68687.1"/>
    <property type="molecule type" value="Genomic_DNA"/>
</dbReference>
<accession>A0ABY6KLJ6</accession>
<organism evidence="1 2">
    <name type="scientific">Cordylochernes scorpioides</name>
    <dbReference type="NCBI Taxonomy" id="51811"/>
    <lineage>
        <taxon>Eukaryota</taxon>
        <taxon>Metazoa</taxon>
        <taxon>Ecdysozoa</taxon>
        <taxon>Arthropoda</taxon>
        <taxon>Chelicerata</taxon>
        <taxon>Arachnida</taxon>
        <taxon>Pseudoscorpiones</taxon>
        <taxon>Cheliferoidea</taxon>
        <taxon>Chernetidae</taxon>
        <taxon>Cordylochernes</taxon>
    </lineage>
</organism>
<evidence type="ECO:0000313" key="2">
    <source>
        <dbReference type="Proteomes" id="UP001235939"/>
    </source>
</evidence>